<name>A0ABY7GJB2_9GAMM</name>
<dbReference type="Proteomes" id="UP001162780">
    <property type="component" value="Chromosome"/>
</dbReference>
<sequence length="611" mass="68307">MSIDAFVRSIAVNSGRPVCMLLGAGASISSGMPSAQRCIWEWKQDIFVTNNPTLRESVGELSLPGTRNRIQRWLDQRGYFPSEDSPEEYSFYAQECYPTGQDRRSYFHSYVANAKPHIGYRLLPLMASAGTVRSVWTTNFDGLVSRACAAADIISVEVGIDTVKRAVRQHVERELRIVSLHGDFRYDELKNTSDELQQQEAELREEFLHELRDYDLVVAGYSGRDQSLMDILMEAYGESCPCRLYWCGFGQEISEPVKAVLSRARSVGRDAFYIATDGFDDVLSRLALRQLEGDLLKVAKQTIAVSTETIKGPMAFAVPPLPATALVKSNAYPLTCPTQVFKLDLSVPDNVNRRDWLDEHISPSQGIIVSMNDGVLAISDAANIQKAFGTALRSYPKAIALSEEDVIKDGRIQSLLRRALIRAIADQFKIETDDVRRIWEADFYDTKVHERIKYRLHRALSFRLLSLERKPHLVLMPEVVAKLPNGQLAGSEASKALRADVYGYQHNDVFNADLDRWRTRLTNIDIVAQGGAMFRIDHAPLYAGLIQNGRRPLDSDLQRYAKQSGLVVTDANLIFCASNGHSEVKDPGSSVFCGETTTCSAIVFACHSEFC</sequence>
<dbReference type="Pfam" id="PF13289">
    <property type="entry name" value="SIR2_2"/>
    <property type="match status" value="1"/>
</dbReference>
<dbReference type="RefSeq" id="WP_255189899.1">
    <property type="nucleotide sequence ID" value="NZ_CP113517.1"/>
</dbReference>
<dbReference type="SUPFAM" id="SSF52467">
    <property type="entry name" value="DHS-like NAD/FAD-binding domain"/>
    <property type="match status" value="1"/>
</dbReference>
<evidence type="ECO:0000313" key="2">
    <source>
        <dbReference type="Proteomes" id="UP001162780"/>
    </source>
</evidence>
<proteinExistence type="predicted"/>
<dbReference type="Gene3D" id="3.40.50.1220">
    <property type="entry name" value="TPP-binding domain"/>
    <property type="match status" value="1"/>
</dbReference>
<reference evidence="1" key="1">
    <citation type="submission" date="2022-11" db="EMBL/GenBank/DDBJ databases">
        <title>Methylomonas rapida sp. nov., Carotenoid-Producing Obligate Methanotrophs with High Growth Characteristics and Biotechnological Potential.</title>
        <authorList>
            <person name="Tikhonova E.N."/>
            <person name="Suleimanov R.Z."/>
            <person name="Miroshnikov K."/>
            <person name="Oshkin I.Y."/>
            <person name="Belova S.E."/>
            <person name="Danilova O.V."/>
            <person name="Ashikhmin A."/>
            <person name="Konopkin A."/>
            <person name="But S.Y."/>
            <person name="Khmelenina V.N."/>
            <person name="Kuznetsov N."/>
            <person name="Pimenov N.V."/>
            <person name="Dedysh S.N."/>
        </authorList>
    </citation>
    <scope>NUCLEOTIDE SEQUENCE</scope>
    <source>
        <strain evidence="1">MP1</strain>
    </source>
</reference>
<dbReference type="EMBL" id="CP113517">
    <property type="protein sequence ID" value="WAR44931.1"/>
    <property type="molecule type" value="Genomic_DNA"/>
</dbReference>
<dbReference type="InterPro" id="IPR029035">
    <property type="entry name" value="DHS-like_NAD/FAD-binding_dom"/>
</dbReference>
<evidence type="ECO:0000313" key="1">
    <source>
        <dbReference type="EMBL" id="WAR44931.1"/>
    </source>
</evidence>
<organism evidence="1 2">
    <name type="scientific">Methylomonas rapida</name>
    <dbReference type="NCBI Taxonomy" id="2963939"/>
    <lineage>
        <taxon>Bacteria</taxon>
        <taxon>Pseudomonadati</taxon>
        <taxon>Pseudomonadota</taxon>
        <taxon>Gammaproteobacteria</taxon>
        <taxon>Methylococcales</taxon>
        <taxon>Methylococcaceae</taxon>
        <taxon>Methylomonas</taxon>
    </lineage>
</organism>
<protein>
    <submittedName>
        <fullName evidence="1">SIR2 family protein</fullName>
    </submittedName>
</protein>
<gene>
    <name evidence="1" type="ORF">NM686_000025</name>
</gene>
<keyword evidence="2" id="KW-1185">Reference proteome</keyword>
<accession>A0ABY7GJB2</accession>